<reference evidence="7 8" key="1">
    <citation type="submission" date="2022-10" db="EMBL/GenBank/DDBJ databases">
        <title>Paucibacter sp. hw1 Genome sequencing.</title>
        <authorList>
            <person name="Park S."/>
        </authorList>
    </citation>
    <scope>NUCLEOTIDE SEQUENCE [LARGE SCALE GENOMIC DNA]</scope>
    <source>
        <strain evidence="8">hw1</strain>
    </source>
</reference>
<dbReference type="Gene3D" id="3.40.50.280">
    <property type="entry name" value="Cobalamin-binding domain"/>
    <property type="match status" value="1"/>
</dbReference>
<feature type="domain" description="HTH merR-type" evidence="5">
    <location>
        <begin position="15"/>
        <end position="70"/>
    </location>
</feature>
<keyword evidence="4" id="KW-0804">Transcription</keyword>
<dbReference type="Pfam" id="PF02607">
    <property type="entry name" value="B12-binding_2"/>
    <property type="match status" value="1"/>
</dbReference>
<protein>
    <submittedName>
        <fullName evidence="7">MerR family transcriptional regulator</fullName>
    </submittedName>
</protein>
<dbReference type="RefSeq" id="WP_273598791.1">
    <property type="nucleotide sequence ID" value="NZ_JAQQXT010000001.1"/>
</dbReference>
<keyword evidence="8" id="KW-1185">Reference proteome</keyword>
<sequence>MPGASEATNLDLTSLLGIAAVERDTGLSKDTLRVWERRYGFPLPQRDGAGDRVYPPDQVQRLRLLKRLLDGGHRPGHVVPASLQALEALLQNKEAGRAALSQRAQRKVASASAVMAQADQSAENQFCLQLLRSHRVDELRLHLAQALMRQGLSNFVQHWVAPMTRLVGEQWMRGELEVFEEHIYTECVQQLLRQAVQSVPAPGNSGRPRVLLTTLPGEPHGLGLLMAEALLVLDACQCLSLGVQTPVDQLPLAAAAHGSDIVALSFSGLMSASMVRRGLADLRAALPSSIELWAGGSALLLKHPLKLKGIQIITELAALPAAVARWRAAQAQL</sequence>
<keyword evidence="1" id="KW-0678">Repressor</keyword>
<dbReference type="InterPro" id="IPR036724">
    <property type="entry name" value="Cobalamin-bd_sf"/>
</dbReference>
<dbReference type="Gene3D" id="1.10.1240.10">
    <property type="entry name" value="Methionine synthase domain"/>
    <property type="match status" value="1"/>
</dbReference>
<evidence type="ECO:0000313" key="7">
    <source>
        <dbReference type="EMBL" id="MDC8770339.1"/>
    </source>
</evidence>
<dbReference type="SUPFAM" id="SSF46955">
    <property type="entry name" value="Putative DNA-binding domain"/>
    <property type="match status" value="1"/>
</dbReference>
<evidence type="ECO:0000256" key="1">
    <source>
        <dbReference type="ARBA" id="ARBA00022491"/>
    </source>
</evidence>
<dbReference type="Proteomes" id="UP001221189">
    <property type="component" value="Unassembled WGS sequence"/>
</dbReference>
<dbReference type="Gene3D" id="1.10.1660.10">
    <property type="match status" value="1"/>
</dbReference>
<evidence type="ECO:0000313" key="8">
    <source>
        <dbReference type="Proteomes" id="UP001221189"/>
    </source>
</evidence>
<comment type="caution">
    <text evidence="7">The sequence shown here is derived from an EMBL/GenBank/DDBJ whole genome shotgun (WGS) entry which is preliminary data.</text>
</comment>
<dbReference type="InterPro" id="IPR000551">
    <property type="entry name" value="MerR-type_HTH_dom"/>
</dbReference>
<dbReference type="EMBL" id="JAQQXT010000001">
    <property type="protein sequence ID" value="MDC8770339.1"/>
    <property type="molecule type" value="Genomic_DNA"/>
</dbReference>
<dbReference type="InterPro" id="IPR003759">
    <property type="entry name" value="Cbl-bd_cap"/>
</dbReference>
<dbReference type="InterPro" id="IPR036594">
    <property type="entry name" value="Meth_synthase_dom"/>
</dbReference>
<dbReference type="Pfam" id="PF13411">
    <property type="entry name" value="MerR_1"/>
    <property type="match status" value="1"/>
</dbReference>
<evidence type="ECO:0000256" key="3">
    <source>
        <dbReference type="ARBA" id="ARBA00023125"/>
    </source>
</evidence>
<organism evidence="7 8">
    <name type="scientific">Roseateles albus</name>
    <dbReference type="NCBI Taxonomy" id="2987525"/>
    <lineage>
        <taxon>Bacteria</taxon>
        <taxon>Pseudomonadati</taxon>
        <taxon>Pseudomonadota</taxon>
        <taxon>Betaproteobacteria</taxon>
        <taxon>Burkholderiales</taxon>
        <taxon>Sphaerotilaceae</taxon>
        <taxon>Roseateles</taxon>
    </lineage>
</organism>
<dbReference type="InterPro" id="IPR047057">
    <property type="entry name" value="MerR_fam"/>
</dbReference>
<dbReference type="SMART" id="SM00422">
    <property type="entry name" value="HTH_MERR"/>
    <property type="match status" value="1"/>
</dbReference>
<dbReference type="PROSITE" id="PS50937">
    <property type="entry name" value="HTH_MERR_2"/>
    <property type="match status" value="1"/>
</dbReference>
<gene>
    <name evidence="7" type="ORF">PRZ03_02060</name>
</gene>
<evidence type="ECO:0000259" key="6">
    <source>
        <dbReference type="PROSITE" id="PS51332"/>
    </source>
</evidence>
<dbReference type="PROSITE" id="PS51332">
    <property type="entry name" value="B12_BINDING"/>
    <property type="match status" value="1"/>
</dbReference>
<keyword evidence="2" id="KW-0805">Transcription regulation</keyword>
<dbReference type="SUPFAM" id="SSF52242">
    <property type="entry name" value="Cobalamin (vitamin B12)-binding domain"/>
    <property type="match status" value="1"/>
</dbReference>
<accession>A0ABT5KA79</accession>
<dbReference type="InterPro" id="IPR009061">
    <property type="entry name" value="DNA-bd_dom_put_sf"/>
</dbReference>
<keyword evidence="3" id="KW-0238">DNA-binding</keyword>
<proteinExistence type="predicted"/>
<feature type="domain" description="B12-binding" evidence="6">
    <location>
        <begin position="207"/>
        <end position="333"/>
    </location>
</feature>
<evidence type="ECO:0000259" key="5">
    <source>
        <dbReference type="PROSITE" id="PS50937"/>
    </source>
</evidence>
<dbReference type="InterPro" id="IPR006158">
    <property type="entry name" value="Cobalamin-bd"/>
</dbReference>
<name>A0ABT5KA79_9BURK</name>
<evidence type="ECO:0000256" key="2">
    <source>
        <dbReference type="ARBA" id="ARBA00023015"/>
    </source>
</evidence>
<dbReference type="PANTHER" id="PTHR30204">
    <property type="entry name" value="REDOX-CYCLING DRUG-SENSING TRANSCRIPTIONAL ACTIVATOR SOXR"/>
    <property type="match status" value="1"/>
</dbReference>
<dbReference type="PANTHER" id="PTHR30204:SF69">
    <property type="entry name" value="MERR-FAMILY TRANSCRIPTIONAL REGULATOR"/>
    <property type="match status" value="1"/>
</dbReference>
<evidence type="ECO:0000256" key="4">
    <source>
        <dbReference type="ARBA" id="ARBA00023163"/>
    </source>
</evidence>